<dbReference type="Proteomes" id="UP001501407">
    <property type="component" value="Unassembled WGS sequence"/>
</dbReference>
<feature type="transmembrane region" description="Helical" evidence="8">
    <location>
        <begin position="153"/>
        <end position="178"/>
    </location>
</feature>
<dbReference type="Gene3D" id="1.20.1250.20">
    <property type="entry name" value="MFS general substrate transporter like domains"/>
    <property type="match status" value="1"/>
</dbReference>
<feature type="transmembrane region" description="Helical" evidence="8">
    <location>
        <begin position="326"/>
        <end position="352"/>
    </location>
</feature>
<evidence type="ECO:0000256" key="2">
    <source>
        <dbReference type="ARBA" id="ARBA00022448"/>
    </source>
</evidence>
<evidence type="ECO:0000259" key="9">
    <source>
        <dbReference type="PROSITE" id="PS50850"/>
    </source>
</evidence>
<reference evidence="11" key="1">
    <citation type="journal article" date="2019" name="Int. J. Syst. Evol. Microbiol.">
        <title>The Global Catalogue of Microorganisms (GCM) 10K type strain sequencing project: providing services to taxonomists for standard genome sequencing and annotation.</title>
        <authorList>
            <consortium name="The Broad Institute Genomics Platform"/>
            <consortium name="The Broad Institute Genome Sequencing Center for Infectious Disease"/>
            <person name="Wu L."/>
            <person name="Ma J."/>
        </authorList>
    </citation>
    <scope>NUCLEOTIDE SEQUENCE [LARGE SCALE GENOMIC DNA]</scope>
    <source>
        <strain evidence="11">JCM 18959</strain>
    </source>
</reference>
<evidence type="ECO:0000256" key="5">
    <source>
        <dbReference type="ARBA" id="ARBA00022989"/>
    </source>
</evidence>
<evidence type="ECO:0000256" key="7">
    <source>
        <dbReference type="SAM" id="MobiDB-lite"/>
    </source>
</evidence>
<proteinExistence type="predicted"/>
<dbReference type="InterPro" id="IPR010290">
    <property type="entry name" value="TM_effector"/>
</dbReference>
<dbReference type="EMBL" id="BAABKZ010000001">
    <property type="protein sequence ID" value="GAA5085597.1"/>
    <property type="molecule type" value="Genomic_DNA"/>
</dbReference>
<keyword evidence="2" id="KW-0813">Transport</keyword>
<keyword evidence="4 8" id="KW-0812">Transmembrane</keyword>
<feature type="region of interest" description="Disordered" evidence="7">
    <location>
        <begin position="533"/>
        <end position="554"/>
    </location>
</feature>
<feature type="transmembrane region" description="Helical" evidence="8">
    <location>
        <begin position="184"/>
        <end position="203"/>
    </location>
</feature>
<evidence type="ECO:0000313" key="11">
    <source>
        <dbReference type="Proteomes" id="UP001501407"/>
    </source>
</evidence>
<keyword evidence="3" id="KW-1003">Cell membrane</keyword>
<feature type="transmembrane region" description="Helical" evidence="8">
    <location>
        <begin position="236"/>
        <end position="254"/>
    </location>
</feature>
<name>A0ABP9LXQ8_9MICO</name>
<feature type="transmembrane region" description="Helical" evidence="8">
    <location>
        <begin position="299"/>
        <end position="320"/>
    </location>
</feature>
<dbReference type="InterPro" id="IPR020846">
    <property type="entry name" value="MFS_dom"/>
</dbReference>
<evidence type="ECO:0000256" key="4">
    <source>
        <dbReference type="ARBA" id="ARBA00022692"/>
    </source>
</evidence>
<feature type="transmembrane region" description="Helical" evidence="8">
    <location>
        <begin position="389"/>
        <end position="409"/>
    </location>
</feature>
<feature type="domain" description="Major facilitator superfamily (MFS) profile" evidence="9">
    <location>
        <begin position="25"/>
        <end position="415"/>
    </location>
</feature>
<feature type="transmembrane region" description="Helical" evidence="8">
    <location>
        <begin position="59"/>
        <end position="79"/>
    </location>
</feature>
<accession>A0ABP9LXQ8</accession>
<sequence length="554" mass="58787">MTNIAAGTSARTDPVRALAPLTVPIFRALWIAALVSNIGSWMQTVGAQWFMVEQNSSPLLIALVQTASAAPVLLLGIPAGVLGELLNRRRLLIWVQSAQVLISAGLVALTAAGEMTPYLLLVLTLLLGAASAVQLPAYGAISAEIVPTRMIPNAASLSAISVNLARAIGPAIAGLLLFRLGVAFVFALNLVSFAVFLLVLIGWRTYRPDPHEPERFLDATRAGVRYVAHSGVVRRIYVRLGSFVVPGSVLYALLPLIATDQLGLGSAGYGVLLAGLGVGSVAAAFLAPVVRDRIGPNRTVFISSAVFGAGTLAVALSPVIAVTLPVLAVVGAAWIGVVATLNGAVEAFLPVWVRARGLSIYQMVLFGSLAVGAAVSGVIALWIGTVPTAAGAGVLVIVVAATQLAWPLLSTAEKKRPTAPLPLAEDQGADIDIERQTLVLVWYDVTAANRPAFLDQITLVERSRRRTGARTWALYQDRENPQDVVEVFSVGSWQEHLQQHATRPTQYDDETIRAASEHADSIAVHHLVQIDHAQTPRPANSTHRRQHKKQEKPA</sequence>
<feature type="transmembrane region" description="Helical" evidence="8">
    <location>
        <begin position="266"/>
        <end position="287"/>
    </location>
</feature>
<feature type="compositionally biased region" description="Basic residues" evidence="7">
    <location>
        <begin position="542"/>
        <end position="554"/>
    </location>
</feature>
<feature type="transmembrane region" description="Helical" evidence="8">
    <location>
        <begin position="91"/>
        <end position="112"/>
    </location>
</feature>
<keyword evidence="5 8" id="KW-1133">Transmembrane helix</keyword>
<dbReference type="Pfam" id="PF05977">
    <property type="entry name" value="MFS_3"/>
    <property type="match status" value="1"/>
</dbReference>
<keyword evidence="6 8" id="KW-0472">Membrane</keyword>
<comment type="subcellular location">
    <subcellularLocation>
        <location evidence="1">Cell membrane</location>
        <topology evidence="1">Multi-pass membrane protein</topology>
    </subcellularLocation>
</comment>
<dbReference type="SUPFAM" id="SSF103473">
    <property type="entry name" value="MFS general substrate transporter"/>
    <property type="match status" value="1"/>
</dbReference>
<protein>
    <submittedName>
        <fullName evidence="10">MFS transporter</fullName>
    </submittedName>
</protein>
<dbReference type="InterPro" id="IPR036259">
    <property type="entry name" value="MFS_trans_sf"/>
</dbReference>
<organism evidence="10 11">
    <name type="scientific">Microbacterium yannicii</name>
    <dbReference type="NCBI Taxonomy" id="671622"/>
    <lineage>
        <taxon>Bacteria</taxon>
        <taxon>Bacillati</taxon>
        <taxon>Actinomycetota</taxon>
        <taxon>Actinomycetes</taxon>
        <taxon>Micrococcales</taxon>
        <taxon>Microbacteriaceae</taxon>
        <taxon>Microbacterium</taxon>
    </lineage>
</organism>
<feature type="transmembrane region" description="Helical" evidence="8">
    <location>
        <begin position="21"/>
        <end position="39"/>
    </location>
</feature>
<evidence type="ECO:0000256" key="3">
    <source>
        <dbReference type="ARBA" id="ARBA00022475"/>
    </source>
</evidence>
<dbReference type="RefSeq" id="WP_194412347.1">
    <property type="nucleotide sequence ID" value="NZ_BAABKZ010000001.1"/>
</dbReference>
<dbReference type="PANTHER" id="PTHR23513">
    <property type="entry name" value="INTEGRAL MEMBRANE EFFLUX PROTEIN-RELATED"/>
    <property type="match status" value="1"/>
</dbReference>
<comment type="caution">
    <text evidence="10">The sequence shown here is derived from an EMBL/GenBank/DDBJ whole genome shotgun (WGS) entry which is preliminary data.</text>
</comment>
<evidence type="ECO:0000256" key="6">
    <source>
        <dbReference type="ARBA" id="ARBA00023136"/>
    </source>
</evidence>
<keyword evidence="11" id="KW-1185">Reference proteome</keyword>
<dbReference type="PANTHER" id="PTHR23513:SF11">
    <property type="entry name" value="STAPHYLOFERRIN A TRANSPORTER"/>
    <property type="match status" value="1"/>
</dbReference>
<evidence type="ECO:0000256" key="1">
    <source>
        <dbReference type="ARBA" id="ARBA00004651"/>
    </source>
</evidence>
<gene>
    <name evidence="10" type="ORF">GCM10025760_04610</name>
</gene>
<evidence type="ECO:0000313" key="10">
    <source>
        <dbReference type="EMBL" id="GAA5085597.1"/>
    </source>
</evidence>
<feature type="transmembrane region" description="Helical" evidence="8">
    <location>
        <begin position="118"/>
        <end position="141"/>
    </location>
</feature>
<evidence type="ECO:0000256" key="8">
    <source>
        <dbReference type="SAM" id="Phobius"/>
    </source>
</evidence>
<dbReference type="CDD" id="cd06173">
    <property type="entry name" value="MFS_MefA_like"/>
    <property type="match status" value="1"/>
</dbReference>
<dbReference type="PROSITE" id="PS50850">
    <property type="entry name" value="MFS"/>
    <property type="match status" value="1"/>
</dbReference>
<feature type="transmembrane region" description="Helical" evidence="8">
    <location>
        <begin position="364"/>
        <end position="383"/>
    </location>
</feature>